<dbReference type="PANTHER" id="PTHR11884:SF1">
    <property type="entry name" value="GOLGI APPARATUS PROTEIN 1"/>
    <property type="match status" value="1"/>
</dbReference>
<keyword evidence="3 11" id="KW-0732">Signal</keyword>
<feature type="repeat" description="Cys-rich GLG1" evidence="8">
    <location>
        <begin position="994"/>
        <end position="1054"/>
    </location>
</feature>
<feature type="repeat" description="Cys-rich GLG1" evidence="8">
    <location>
        <begin position="353"/>
        <end position="412"/>
    </location>
</feature>
<evidence type="ECO:0000256" key="6">
    <source>
        <dbReference type="ARBA" id="ARBA00023136"/>
    </source>
</evidence>
<feature type="repeat" description="Cys-rich GLG1" evidence="8">
    <location>
        <begin position="416"/>
        <end position="477"/>
    </location>
</feature>
<keyword evidence="7" id="KW-0325">Glycoprotein</keyword>
<dbReference type="GO" id="GO:0017134">
    <property type="term" value="F:fibroblast growth factor binding"/>
    <property type="evidence" value="ECO:0007669"/>
    <property type="project" value="TreeGrafter"/>
</dbReference>
<dbReference type="InterPro" id="IPR039728">
    <property type="entry name" value="GLG1"/>
</dbReference>
<protein>
    <submittedName>
        <fullName evidence="12">Golgi apparatus protein 1</fullName>
    </submittedName>
</protein>
<keyword evidence="9" id="KW-0175">Coiled coil</keyword>
<feature type="repeat" description="Cys-rich GLG1" evidence="8">
    <location>
        <begin position="226"/>
        <end position="286"/>
    </location>
</feature>
<feature type="transmembrane region" description="Helical" evidence="10">
    <location>
        <begin position="1107"/>
        <end position="1127"/>
    </location>
</feature>
<evidence type="ECO:0000256" key="4">
    <source>
        <dbReference type="ARBA" id="ARBA00022737"/>
    </source>
</evidence>
<evidence type="ECO:0000313" key="12">
    <source>
        <dbReference type="EMBL" id="OXA62065.1"/>
    </source>
</evidence>
<keyword evidence="13" id="KW-1185">Reference proteome</keyword>
<dbReference type="InterPro" id="IPR017873">
    <property type="entry name" value="Cys-rich_GLG1_repeat_euk"/>
</dbReference>
<dbReference type="PROSITE" id="PS51289">
    <property type="entry name" value="GLG1_C_RICH"/>
    <property type="match status" value="6"/>
</dbReference>
<keyword evidence="4" id="KW-0677">Repeat</keyword>
<dbReference type="PANTHER" id="PTHR11884">
    <property type="entry name" value="SELECTIN LIGAND RELATED"/>
    <property type="match status" value="1"/>
</dbReference>
<evidence type="ECO:0000256" key="10">
    <source>
        <dbReference type="SAM" id="Phobius"/>
    </source>
</evidence>
<feature type="coiled-coil region" evidence="9">
    <location>
        <begin position="599"/>
        <end position="633"/>
    </location>
</feature>
<evidence type="ECO:0000313" key="13">
    <source>
        <dbReference type="Proteomes" id="UP000198287"/>
    </source>
</evidence>
<evidence type="ECO:0000256" key="9">
    <source>
        <dbReference type="SAM" id="Coils"/>
    </source>
</evidence>
<dbReference type="Pfam" id="PF00839">
    <property type="entry name" value="Cys_rich_FGFR"/>
    <property type="match status" value="12"/>
</dbReference>
<dbReference type="GO" id="GO:0000139">
    <property type="term" value="C:Golgi membrane"/>
    <property type="evidence" value="ECO:0007669"/>
    <property type="project" value="InterPro"/>
</dbReference>
<keyword evidence="6 10" id="KW-0472">Membrane</keyword>
<feature type="repeat" description="Cys-rich GLG1" evidence="8">
    <location>
        <begin position="864"/>
        <end position="924"/>
    </location>
</feature>
<evidence type="ECO:0000256" key="11">
    <source>
        <dbReference type="SAM" id="SignalP"/>
    </source>
</evidence>
<keyword evidence="2 10" id="KW-0812">Transmembrane</keyword>
<evidence type="ECO:0000256" key="7">
    <source>
        <dbReference type="ARBA" id="ARBA00023180"/>
    </source>
</evidence>
<dbReference type="Proteomes" id="UP000198287">
    <property type="component" value="Unassembled WGS sequence"/>
</dbReference>
<evidence type="ECO:0000256" key="3">
    <source>
        <dbReference type="ARBA" id="ARBA00022729"/>
    </source>
</evidence>
<dbReference type="OrthoDB" id="2015434at2759"/>
<name>A0A226EWN1_FOLCA</name>
<feature type="repeat" description="Cys-rich GLG1" evidence="8">
    <location>
        <begin position="558"/>
        <end position="617"/>
    </location>
</feature>
<dbReference type="STRING" id="158441.A0A226EWN1"/>
<comment type="caution">
    <text evidence="12">The sequence shown here is derived from an EMBL/GenBank/DDBJ whole genome shotgun (WGS) entry which is preliminary data.</text>
</comment>
<dbReference type="AlphaFoldDB" id="A0A226EWN1"/>
<dbReference type="InterPro" id="IPR001893">
    <property type="entry name" value="Cys-rich_GLG1_repeat"/>
</dbReference>
<sequence length="1139" mass="129579">MIVFSFFEKSPSRKVLIFWSALLLVQVSAENTGLDGGEKRGVDEGLPKDFNSKITTNPACQADVVRICGKTPENLPDLDALECILNQKRTAIDEISDACNSALWHYRKNITEEAGFLQLSDRNCIEDFKKTGCWTPSGRRQPGFNMVNCIIDNKDKVEKQRCQTLVTRLEGVIFGDYEMIGKFATDCEDDIVRHKCGRNELDHAALKKLPHSQGKTIECLSDKIQDLNKECQLQILRVAELQSDDFHLDRALYFACRSDRERFCSRVEAGNGHVYKCLLRHKLESEMSTDCRDQIYRRQKLGWQDYKASGIVGSCRDEIKKYKCRRRVSSSDKPVRLSQILLCLENEYHKGQDIGGDCLEEIKQHRKSLMEDYRVTPELLSACMEDKDKFCAEKGIHGKTLHCLMAHAQMRQDEERLSDKCLVELENLLKMSDVSSDWQVDPVLQQNCQRVVDSSSCSKYQPSRVLDCLFNLLTTESGAEANIMTDDCETTLIQIQFFMARDFTMDSLLYETCGKDAARVCGAKADWSDDPNNMDPARGPIILSCLFRNIATEDPSKMVSKKCAQHVRETMRQRALSVHLLPEIEEACMGDLAELCSEKTKAGEELQCLQTHLEDLEKECRQAVSNFTELEMKNPTVDPFIWRHCREYIEGKCDGDKSEEDDVLDCLIDLKPEMKNKKCRISIEHLQLLKLKEIRFSPKFKLQCQSDVIRYCGGKDMQPLTSWKVVNCLSKTIRDDIVTENTLRVSKGCRKQVRNLLLAKLQLETGISDAQSIYKMCSKYIMDLCSSVTPGGGHVLECLRDNSIKIPTDSDCHEALFRVEQETDADSKLDLVLNSECSLEMKLFCNTNPDNMLNCLKLSSNKEGFSVKCARIVRERMIEQNTDSRLNPRLHKSCKLDMKKFCPSVAPGQGRILGCLKNVYINPKNRLTDTCKAYIEEILEHAAKEDVKYDADLYSSCTIYMKQCQSKSSNDDEAAPDKGYTEECLKQLYHDGKILDKTCKNKIAVLIQSTMIDIHVDPTLNRACAVDLVRHCEGVPPGEGRLLKCLFAQLSEEQKGTEKTYLSEKCRDMLSKRSELFHMADESNPIGRMESLVDLVEQVQISPQRNYLLTTGMSVVGLIFIFGLFCGRATSRRTAEKNK</sequence>
<proteinExistence type="predicted"/>
<gene>
    <name evidence="12" type="ORF">Fcan01_03632</name>
</gene>
<comment type="subcellular location">
    <subcellularLocation>
        <location evidence="1">Membrane</location>
        <topology evidence="1">Single-pass type I membrane protein</topology>
    </subcellularLocation>
</comment>
<evidence type="ECO:0000256" key="8">
    <source>
        <dbReference type="PROSITE-ProRule" id="PRU00622"/>
    </source>
</evidence>
<evidence type="ECO:0000256" key="2">
    <source>
        <dbReference type="ARBA" id="ARBA00022692"/>
    </source>
</evidence>
<feature type="chain" id="PRO_5013121668" evidence="11">
    <location>
        <begin position="30"/>
        <end position="1139"/>
    </location>
</feature>
<reference evidence="12 13" key="1">
    <citation type="submission" date="2015-12" db="EMBL/GenBank/DDBJ databases">
        <title>The genome of Folsomia candida.</title>
        <authorList>
            <person name="Faddeeva A."/>
            <person name="Derks M.F."/>
            <person name="Anvar Y."/>
            <person name="Smit S."/>
            <person name="Van Straalen N."/>
            <person name="Roelofs D."/>
        </authorList>
    </citation>
    <scope>NUCLEOTIDE SEQUENCE [LARGE SCALE GENOMIC DNA]</scope>
    <source>
        <strain evidence="12 13">VU population</strain>
        <tissue evidence="12">Whole body</tissue>
    </source>
</reference>
<evidence type="ECO:0000256" key="5">
    <source>
        <dbReference type="ARBA" id="ARBA00022989"/>
    </source>
</evidence>
<dbReference type="EMBL" id="LNIX01000001">
    <property type="protein sequence ID" value="OXA62065.1"/>
    <property type="molecule type" value="Genomic_DNA"/>
</dbReference>
<dbReference type="OMA" id="MMECLIE"/>
<organism evidence="12 13">
    <name type="scientific">Folsomia candida</name>
    <name type="common">Springtail</name>
    <dbReference type="NCBI Taxonomy" id="158441"/>
    <lineage>
        <taxon>Eukaryota</taxon>
        <taxon>Metazoa</taxon>
        <taxon>Ecdysozoa</taxon>
        <taxon>Arthropoda</taxon>
        <taxon>Hexapoda</taxon>
        <taxon>Collembola</taxon>
        <taxon>Entomobryomorpha</taxon>
        <taxon>Isotomoidea</taxon>
        <taxon>Isotomidae</taxon>
        <taxon>Proisotominae</taxon>
        <taxon>Folsomia</taxon>
    </lineage>
</organism>
<accession>A0A226EWN1</accession>
<keyword evidence="5 10" id="KW-1133">Transmembrane helix</keyword>
<evidence type="ECO:0000256" key="1">
    <source>
        <dbReference type="ARBA" id="ARBA00004479"/>
    </source>
</evidence>
<feature type="signal peptide" evidence="11">
    <location>
        <begin position="1"/>
        <end position="29"/>
    </location>
</feature>